<dbReference type="GO" id="GO:0004842">
    <property type="term" value="F:ubiquitin-protein transferase activity"/>
    <property type="evidence" value="ECO:0007669"/>
    <property type="project" value="TreeGrafter"/>
</dbReference>
<dbReference type="Pfam" id="PF13920">
    <property type="entry name" value="zf-C3HC4_3"/>
    <property type="match status" value="1"/>
</dbReference>
<feature type="coiled-coil region" evidence="4">
    <location>
        <begin position="125"/>
        <end position="180"/>
    </location>
</feature>
<dbReference type="FunFam" id="3.30.40.10:FF:000239">
    <property type="entry name" value="probable BOI-related E3 ubiquitin-protein ligase 2"/>
    <property type="match status" value="1"/>
</dbReference>
<evidence type="ECO:0008006" key="7">
    <source>
        <dbReference type="Google" id="ProtNLM"/>
    </source>
</evidence>
<evidence type="ECO:0000256" key="4">
    <source>
        <dbReference type="SAM" id="Coils"/>
    </source>
</evidence>
<evidence type="ECO:0000313" key="6">
    <source>
        <dbReference type="Proteomes" id="UP000323597"/>
    </source>
</evidence>
<evidence type="ECO:0000256" key="3">
    <source>
        <dbReference type="ARBA" id="ARBA00022833"/>
    </source>
</evidence>
<dbReference type="PANTHER" id="PTHR42647">
    <property type="entry name" value="SBP (S-RIBONUCLEASE BINDING PROTEIN) FAMILY PROTEIN"/>
    <property type="match status" value="1"/>
</dbReference>
<gene>
    <name evidence="5" type="ORF">E1A91_D05G275100v1</name>
</gene>
<dbReference type="Gene3D" id="3.30.40.10">
    <property type="entry name" value="Zinc/RING finger domain, C3HC4 (zinc finger)"/>
    <property type="match status" value="1"/>
</dbReference>
<evidence type="ECO:0000256" key="2">
    <source>
        <dbReference type="ARBA" id="ARBA00022771"/>
    </source>
</evidence>
<sequence length="289" mass="32695">MAVQAPLYAENMCGVQDWMVNPAPALIPSSYFTLQDPSRYTLPFHLQQNAHNLDVASSSSSSASDAFGSVALSQSLDAQLEMQRQELDCVLRLQNERLRSALREQRKRQSAILLKCMESKAMHLIRQKEEDLARATKKTMELEASLRKAEMESHSWQNLAKAKEAMIMDLNNTLEQARESLVWVSNAPEDAESLFRDQQEGDMKQKSNNNNKMACKHCNARSSCVVFLPCRHLCSCKSCETFLEACPVCNSIKEASIKVFWVQTRQVTKRSTVTKECFYGGNRNTLVDT</sequence>
<keyword evidence="3" id="KW-0862">Zinc</keyword>
<dbReference type="InterPro" id="IPR013083">
    <property type="entry name" value="Znf_RING/FYVE/PHD"/>
</dbReference>
<organism evidence="5 6">
    <name type="scientific">Gossypium mustelinum</name>
    <name type="common">Cotton</name>
    <name type="synonym">Gossypium caicoense</name>
    <dbReference type="NCBI Taxonomy" id="34275"/>
    <lineage>
        <taxon>Eukaryota</taxon>
        <taxon>Viridiplantae</taxon>
        <taxon>Streptophyta</taxon>
        <taxon>Embryophyta</taxon>
        <taxon>Tracheophyta</taxon>
        <taxon>Spermatophyta</taxon>
        <taxon>Magnoliopsida</taxon>
        <taxon>eudicotyledons</taxon>
        <taxon>Gunneridae</taxon>
        <taxon>Pentapetalae</taxon>
        <taxon>rosids</taxon>
        <taxon>malvids</taxon>
        <taxon>Malvales</taxon>
        <taxon>Malvaceae</taxon>
        <taxon>Malvoideae</taxon>
        <taxon>Gossypium</taxon>
    </lineage>
</organism>
<dbReference type="Proteomes" id="UP000323597">
    <property type="component" value="Chromosome D05"/>
</dbReference>
<protein>
    <recommendedName>
        <fullName evidence="7">RING-type domain-containing protein</fullName>
    </recommendedName>
</protein>
<dbReference type="EMBL" id="CM017653">
    <property type="protein sequence ID" value="TYI83194.1"/>
    <property type="molecule type" value="Genomic_DNA"/>
</dbReference>
<keyword evidence="4" id="KW-0175">Coiled coil</keyword>
<keyword evidence="1" id="KW-0479">Metal-binding</keyword>
<accession>A0A5D2V1R9</accession>
<evidence type="ECO:0000313" key="5">
    <source>
        <dbReference type="EMBL" id="TYI83194.1"/>
    </source>
</evidence>
<evidence type="ECO:0000256" key="1">
    <source>
        <dbReference type="ARBA" id="ARBA00022723"/>
    </source>
</evidence>
<keyword evidence="2" id="KW-0863">Zinc-finger</keyword>
<dbReference type="GO" id="GO:0008270">
    <property type="term" value="F:zinc ion binding"/>
    <property type="evidence" value="ECO:0007669"/>
    <property type="project" value="UniProtKB-KW"/>
</dbReference>
<proteinExistence type="predicted"/>
<dbReference type="AlphaFoldDB" id="A0A5D2V1R9"/>
<keyword evidence="6" id="KW-1185">Reference proteome</keyword>
<dbReference type="PANTHER" id="PTHR42647:SF22">
    <property type="entry name" value="BOI-RELATED E3 UBIQUITIN-PROTEIN LIGASE 2-RELATED"/>
    <property type="match status" value="1"/>
</dbReference>
<name>A0A5D2V1R9_GOSMU</name>
<reference evidence="5 6" key="1">
    <citation type="submission" date="2019-07" db="EMBL/GenBank/DDBJ databases">
        <title>WGS assembly of Gossypium mustelinum.</title>
        <authorList>
            <person name="Chen Z.J."/>
            <person name="Sreedasyam A."/>
            <person name="Ando A."/>
            <person name="Song Q."/>
            <person name="De L."/>
            <person name="Hulse-Kemp A."/>
            <person name="Ding M."/>
            <person name="Ye W."/>
            <person name="Kirkbride R."/>
            <person name="Jenkins J."/>
            <person name="Plott C."/>
            <person name="Lovell J."/>
            <person name="Lin Y.-M."/>
            <person name="Vaughn R."/>
            <person name="Liu B."/>
            <person name="Li W."/>
            <person name="Simpson S."/>
            <person name="Scheffler B."/>
            <person name="Saski C."/>
            <person name="Grover C."/>
            <person name="Hu G."/>
            <person name="Conover J."/>
            <person name="Carlson J."/>
            <person name="Shu S."/>
            <person name="Boston L."/>
            <person name="Williams M."/>
            <person name="Peterson D."/>
            <person name="Mcgee K."/>
            <person name="Jones D."/>
            <person name="Wendel J."/>
            <person name="Stelly D."/>
            <person name="Grimwood J."/>
            <person name="Schmutz J."/>
        </authorList>
    </citation>
    <scope>NUCLEOTIDE SEQUENCE [LARGE SCALE GENOMIC DNA]</scope>
    <source>
        <strain evidence="5">1408120.09</strain>
    </source>
</reference>